<evidence type="ECO:0000259" key="2">
    <source>
        <dbReference type="SMART" id="SM00862"/>
    </source>
</evidence>
<reference evidence="3 4" key="1">
    <citation type="submission" date="2020-08" db="EMBL/GenBank/DDBJ databases">
        <title>Functional genomics of gut bacteria from endangered species of beetles.</title>
        <authorList>
            <person name="Carlos-Shanley C."/>
        </authorList>
    </citation>
    <scope>NUCLEOTIDE SEQUENCE [LARGE SCALE GENOMIC DNA]</scope>
    <source>
        <strain evidence="3 4">S00123</strain>
    </source>
</reference>
<dbReference type="Gene3D" id="1.10.10.10">
    <property type="entry name" value="Winged helix-like DNA-binding domain superfamily/Winged helix DNA-binding domain"/>
    <property type="match status" value="1"/>
</dbReference>
<dbReference type="InterPro" id="IPR016032">
    <property type="entry name" value="Sig_transdc_resp-reg_C-effctor"/>
</dbReference>
<accession>A0A7W7INT1</accession>
<proteinExistence type="predicted"/>
<dbReference type="GO" id="GO:0006355">
    <property type="term" value="P:regulation of DNA-templated transcription"/>
    <property type="evidence" value="ECO:0007669"/>
    <property type="project" value="InterPro"/>
</dbReference>
<dbReference type="SMART" id="SM00862">
    <property type="entry name" value="Trans_reg_C"/>
    <property type="match status" value="1"/>
</dbReference>
<dbReference type="InterPro" id="IPR036388">
    <property type="entry name" value="WH-like_DNA-bd_sf"/>
</dbReference>
<dbReference type="GO" id="GO:0003677">
    <property type="term" value="F:DNA binding"/>
    <property type="evidence" value="ECO:0007669"/>
    <property type="project" value="UniProtKB-KW"/>
</dbReference>
<sequence length="78" mass="8883">MVSPEGRRLDLSSGDEAILAAFAESFEGLILDHDYPRGDVRTAISRLRRKVRRNTGLELPIQNIWGRGYRFDAPLIRT</sequence>
<evidence type="ECO:0000256" key="1">
    <source>
        <dbReference type="ARBA" id="ARBA00023125"/>
    </source>
</evidence>
<gene>
    <name evidence="3" type="ORF">HNP32_001492</name>
</gene>
<organism evidence="3 4">
    <name type="scientific">Brevundimonas bullata</name>
    <dbReference type="NCBI Taxonomy" id="13160"/>
    <lineage>
        <taxon>Bacteria</taxon>
        <taxon>Pseudomonadati</taxon>
        <taxon>Pseudomonadota</taxon>
        <taxon>Alphaproteobacteria</taxon>
        <taxon>Caulobacterales</taxon>
        <taxon>Caulobacteraceae</taxon>
        <taxon>Brevundimonas</taxon>
    </lineage>
</organism>
<dbReference type="Proteomes" id="UP000539957">
    <property type="component" value="Unassembled WGS sequence"/>
</dbReference>
<evidence type="ECO:0000313" key="4">
    <source>
        <dbReference type="Proteomes" id="UP000539957"/>
    </source>
</evidence>
<evidence type="ECO:0000313" key="3">
    <source>
        <dbReference type="EMBL" id="MBB4797768.1"/>
    </source>
</evidence>
<feature type="domain" description="OmpR/PhoB-type" evidence="2">
    <location>
        <begin position="6"/>
        <end position="71"/>
    </location>
</feature>
<keyword evidence="1" id="KW-0238">DNA-binding</keyword>
<dbReference type="SUPFAM" id="SSF46894">
    <property type="entry name" value="C-terminal effector domain of the bipartite response regulators"/>
    <property type="match status" value="1"/>
</dbReference>
<dbReference type="EMBL" id="JACHKY010000002">
    <property type="protein sequence ID" value="MBB4797768.1"/>
    <property type="molecule type" value="Genomic_DNA"/>
</dbReference>
<dbReference type="InterPro" id="IPR001867">
    <property type="entry name" value="OmpR/PhoB-type_DNA-bd"/>
</dbReference>
<dbReference type="GO" id="GO:0000160">
    <property type="term" value="P:phosphorelay signal transduction system"/>
    <property type="evidence" value="ECO:0007669"/>
    <property type="project" value="InterPro"/>
</dbReference>
<name>A0A7W7INT1_9CAUL</name>
<keyword evidence="4" id="KW-1185">Reference proteome</keyword>
<dbReference type="AlphaFoldDB" id="A0A7W7INT1"/>
<protein>
    <recommendedName>
        <fullName evidence="2">OmpR/PhoB-type domain-containing protein</fullName>
    </recommendedName>
</protein>
<comment type="caution">
    <text evidence="3">The sequence shown here is derived from an EMBL/GenBank/DDBJ whole genome shotgun (WGS) entry which is preliminary data.</text>
</comment>